<proteinExistence type="predicted"/>
<keyword evidence="1" id="KW-0472">Membrane</keyword>
<feature type="transmembrane region" description="Helical" evidence="1">
    <location>
        <begin position="20"/>
        <end position="38"/>
    </location>
</feature>
<name>A0A8S5PL47_9CAUD</name>
<organism evidence="2">
    <name type="scientific">Siphoviridae sp. ctOSJ35</name>
    <dbReference type="NCBI Taxonomy" id="2825479"/>
    <lineage>
        <taxon>Viruses</taxon>
        <taxon>Duplodnaviria</taxon>
        <taxon>Heunggongvirae</taxon>
        <taxon>Uroviricota</taxon>
        <taxon>Caudoviricetes</taxon>
    </lineage>
</organism>
<protein>
    <submittedName>
        <fullName evidence="2">Uncharacterized protein</fullName>
    </submittedName>
</protein>
<keyword evidence="1" id="KW-0812">Transmembrane</keyword>
<keyword evidence="1" id="KW-1133">Transmembrane helix</keyword>
<reference evidence="2" key="1">
    <citation type="journal article" date="2021" name="Proc. Natl. Acad. Sci. U.S.A.">
        <title>A Catalog of Tens of Thousands of Viruses from Human Metagenomes Reveals Hidden Associations with Chronic Diseases.</title>
        <authorList>
            <person name="Tisza M.J."/>
            <person name="Buck C.B."/>
        </authorList>
    </citation>
    <scope>NUCLEOTIDE SEQUENCE</scope>
    <source>
        <strain evidence="2">CtOSJ35</strain>
    </source>
</reference>
<evidence type="ECO:0000313" key="2">
    <source>
        <dbReference type="EMBL" id="DAE07301.1"/>
    </source>
</evidence>
<accession>A0A8S5PL47</accession>
<sequence>MFIYVFCGNYCNGYYFWKEVNLWSFLSVSLYFQLYYIAYLTKRMIGVNGND</sequence>
<dbReference type="EMBL" id="BK015447">
    <property type="protein sequence ID" value="DAE07301.1"/>
    <property type="molecule type" value="Genomic_DNA"/>
</dbReference>
<evidence type="ECO:0000256" key="1">
    <source>
        <dbReference type="SAM" id="Phobius"/>
    </source>
</evidence>